<protein>
    <submittedName>
        <fullName evidence="1">Uncharacterized protein</fullName>
    </submittedName>
</protein>
<evidence type="ECO:0000313" key="2">
    <source>
        <dbReference type="Proteomes" id="UP000091857"/>
    </source>
</evidence>
<keyword evidence="2" id="KW-1185">Reference proteome</keyword>
<comment type="caution">
    <text evidence="1">The sequence shown here is derived from an EMBL/GenBank/DDBJ whole genome shotgun (WGS) entry which is preliminary data.</text>
</comment>
<dbReference type="EMBL" id="CM004399">
    <property type="protein sequence ID" value="KAG8639894.1"/>
    <property type="molecule type" value="Genomic_DNA"/>
</dbReference>
<name>A0ACB7GJ41_MANES</name>
<gene>
    <name evidence="1" type="ORF">MANES_13G002614v8</name>
</gene>
<accession>A0ACB7GJ41</accession>
<organism evidence="1 2">
    <name type="scientific">Manihot esculenta</name>
    <name type="common">Cassava</name>
    <name type="synonym">Jatropha manihot</name>
    <dbReference type="NCBI Taxonomy" id="3983"/>
    <lineage>
        <taxon>Eukaryota</taxon>
        <taxon>Viridiplantae</taxon>
        <taxon>Streptophyta</taxon>
        <taxon>Embryophyta</taxon>
        <taxon>Tracheophyta</taxon>
        <taxon>Spermatophyta</taxon>
        <taxon>Magnoliopsida</taxon>
        <taxon>eudicotyledons</taxon>
        <taxon>Gunneridae</taxon>
        <taxon>Pentapetalae</taxon>
        <taxon>rosids</taxon>
        <taxon>fabids</taxon>
        <taxon>Malpighiales</taxon>
        <taxon>Euphorbiaceae</taxon>
        <taxon>Crotonoideae</taxon>
        <taxon>Manihoteae</taxon>
        <taxon>Manihot</taxon>
    </lineage>
</organism>
<dbReference type="Proteomes" id="UP000091857">
    <property type="component" value="Chromosome 13"/>
</dbReference>
<sequence>MAGGGAIEAVRERVARLESIIGPVDADGVESISTRMDDLHESVQRLETMLKEFSEEMRARVSLLEADVTLVKRTVAEIPGETVSNGKMKVPEPKAFNGARSAKELENFLWDMEQYFAAARIPDVEQVTFTSMYLSGDAKLWWRTRMSDDASAGRPRIDSWERLKKEMKDQFLPCNASWVARDSLKRLKQSGTVRDYVKEFSSLMLDIQNMSEEDKLFNFMSGLQPWAQMELRRQNVKDLPSAFAAADGLVDFKLSKDASLIKGKGKRLKGGKKNGGDYSSEKGKADGQSSESKVKLTALVAEDDHALVVADFRDSSVMNPMHLVNAISEVSSLKGLLYVTIRLTSAEVLAMGDTGEGIPKDKCNDVSKVNSVLSATQVENELRRGEKTFLAALLDVKPDRTGECDASWVAKGDLNLLCMLHIGCLLFELAELRKELNELLEARCIQPSKRKQDGSLRMGVDYRALNKVTIKNKYPMPFIHDLMGRLSGACWFTKLDLWAGNWQCILMLFDKAIEGVQVQEGHPVAFENKEHIDAPDKAIGRVLVQEGHPVAFESRNLNEAQCGFVWGHKPGRHNQVADFLSRKEVVVGVYNTTRVQSDRMDMIRSHGMGMLVTSLNCPREWKLNQLSMLVSLRSFTRMSLNLQGAK</sequence>
<evidence type="ECO:0000313" key="1">
    <source>
        <dbReference type="EMBL" id="KAG8639894.1"/>
    </source>
</evidence>
<proteinExistence type="predicted"/>
<reference evidence="2" key="1">
    <citation type="journal article" date="2016" name="Nat. Biotechnol.">
        <title>Sequencing wild and cultivated cassava and related species reveals extensive interspecific hybridization and genetic diversity.</title>
        <authorList>
            <person name="Bredeson J.V."/>
            <person name="Lyons J.B."/>
            <person name="Prochnik S.E."/>
            <person name="Wu G.A."/>
            <person name="Ha C.M."/>
            <person name="Edsinger-Gonzales E."/>
            <person name="Grimwood J."/>
            <person name="Schmutz J."/>
            <person name="Rabbi I.Y."/>
            <person name="Egesi C."/>
            <person name="Nauluvula P."/>
            <person name="Lebot V."/>
            <person name="Ndunguru J."/>
            <person name="Mkamilo G."/>
            <person name="Bart R.S."/>
            <person name="Setter T.L."/>
            <person name="Gleadow R.M."/>
            <person name="Kulakow P."/>
            <person name="Ferguson M.E."/>
            <person name="Rounsley S."/>
            <person name="Rokhsar D.S."/>
        </authorList>
    </citation>
    <scope>NUCLEOTIDE SEQUENCE [LARGE SCALE GENOMIC DNA]</scope>
    <source>
        <strain evidence="2">cv. AM560-2</strain>
    </source>
</reference>